<keyword evidence="5" id="KW-1185">Reference proteome</keyword>
<dbReference type="OrthoDB" id="9766847at2"/>
<dbReference type="InterPro" id="IPR012338">
    <property type="entry name" value="Beta-lactam/transpept-like"/>
</dbReference>
<dbReference type="Pfam" id="PF00905">
    <property type="entry name" value="Transpeptidase"/>
    <property type="match status" value="1"/>
</dbReference>
<evidence type="ECO:0000313" key="5">
    <source>
        <dbReference type="Proteomes" id="UP000282515"/>
    </source>
</evidence>
<dbReference type="GO" id="GO:0005886">
    <property type="term" value="C:plasma membrane"/>
    <property type="evidence" value="ECO:0007669"/>
    <property type="project" value="TreeGrafter"/>
</dbReference>
<dbReference type="GO" id="GO:0071555">
    <property type="term" value="P:cell wall organization"/>
    <property type="evidence" value="ECO:0007669"/>
    <property type="project" value="TreeGrafter"/>
</dbReference>
<evidence type="ECO:0000313" key="4">
    <source>
        <dbReference type="EMBL" id="RLV57309.1"/>
    </source>
</evidence>
<dbReference type="PANTHER" id="PTHR30627:SF24">
    <property type="entry name" value="PENICILLIN-BINDING PROTEIN 4B"/>
    <property type="match status" value="1"/>
</dbReference>
<dbReference type="InterPro" id="IPR050515">
    <property type="entry name" value="Beta-lactam/transpept"/>
</dbReference>
<dbReference type="AlphaFoldDB" id="A0A3L8PR08"/>
<dbReference type="RefSeq" id="WP_121792717.1">
    <property type="nucleotide sequence ID" value="NZ_RDBF01000001.1"/>
</dbReference>
<dbReference type="Pfam" id="PF21922">
    <property type="entry name" value="PBP_dimer_2"/>
    <property type="match status" value="1"/>
</dbReference>
<feature type="signal peptide" evidence="1">
    <location>
        <begin position="1"/>
        <end position="23"/>
    </location>
</feature>
<dbReference type="Proteomes" id="UP000282515">
    <property type="component" value="Unassembled WGS sequence"/>
</dbReference>
<accession>A0A3L8PR08</accession>
<dbReference type="GO" id="GO:0071972">
    <property type="term" value="F:peptidoglycan L,D-transpeptidase activity"/>
    <property type="evidence" value="ECO:0007669"/>
    <property type="project" value="TreeGrafter"/>
</dbReference>
<dbReference type="PANTHER" id="PTHR30627">
    <property type="entry name" value="PEPTIDOGLYCAN D,D-TRANSPEPTIDASE"/>
    <property type="match status" value="1"/>
</dbReference>
<dbReference type="InterPro" id="IPR001460">
    <property type="entry name" value="PCN-bd_Tpept"/>
</dbReference>
<dbReference type="InterPro" id="IPR054120">
    <property type="entry name" value="PBPA_dimer"/>
</dbReference>
<comment type="caution">
    <text evidence="4">The sequence shown here is derived from an EMBL/GenBank/DDBJ whole genome shotgun (WGS) entry which is preliminary data.</text>
</comment>
<protein>
    <submittedName>
        <fullName evidence="4">Penicillin-binding protein 2</fullName>
    </submittedName>
</protein>
<dbReference type="GO" id="GO:0008658">
    <property type="term" value="F:penicillin binding"/>
    <property type="evidence" value="ECO:0007669"/>
    <property type="project" value="InterPro"/>
</dbReference>
<feature type="chain" id="PRO_5038333578" evidence="1">
    <location>
        <begin position="24"/>
        <end position="489"/>
    </location>
</feature>
<sequence length="489" mass="51532">MNKPIRLLSIACLLMFAALLVNANVLQVVQADDLNAREGNRRVIDEEFSRERGAILVDGTPVAESVPTDDRWSFQRQYPEAGLYAPVTGYFSYIYGQSALERSQNSILSGSDNRLFVNRVVDLLGNQEPQGGSVELTLDPVAQRAAAEGLRDLGEGTRGAVAAINPQTGEILAMVSQPTYDPNALASHDLSATRDAWDQLTADPNQPMLNRSTQLTLPPGSTFKLVTAAAALENLNLTPDSEVKGGAELTFPGKQYTLPNQGGSDCGGDPISLRQALEVSCNVSFGDLANQVGEDALVEQAELFGFGADPLQGLAYERSRVVGAQSEGLEDTQLAQTGIGQYEVAATPLQMAMVAAAIANDGVVMNPYIVDTLRAPNLEVLEQTEPSEFGEAMSPEHAAMLRDMMVSVVDSGTGGPAAIPGVQVGGKTGTAESAADRPPYAWFVSFAPANDPQVAVAVLVEAVTGDTSDIGGGRLGGPIARSVMEAVLR</sequence>
<gene>
    <name evidence="4" type="ORF">D9V41_01290</name>
</gene>
<proteinExistence type="predicted"/>
<keyword evidence="1" id="KW-0732">Signal</keyword>
<evidence type="ECO:0000256" key="1">
    <source>
        <dbReference type="SAM" id="SignalP"/>
    </source>
</evidence>
<feature type="domain" description="Penicillin-binding protein transpeptidase" evidence="2">
    <location>
        <begin position="159"/>
        <end position="485"/>
    </location>
</feature>
<evidence type="ECO:0000259" key="2">
    <source>
        <dbReference type="Pfam" id="PF00905"/>
    </source>
</evidence>
<evidence type="ECO:0000259" key="3">
    <source>
        <dbReference type="Pfam" id="PF21922"/>
    </source>
</evidence>
<dbReference type="Gene3D" id="3.40.710.10">
    <property type="entry name" value="DD-peptidase/beta-lactamase superfamily"/>
    <property type="match status" value="1"/>
</dbReference>
<reference evidence="4 5" key="1">
    <citation type="submission" date="2018-10" db="EMBL/GenBank/DDBJ databases">
        <title>Aeromicrobium sp. 9W16Y-2 whole genome shotgun sequence.</title>
        <authorList>
            <person name="Li F."/>
        </authorList>
    </citation>
    <scope>NUCLEOTIDE SEQUENCE [LARGE SCALE GENOMIC DNA]</scope>
    <source>
        <strain evidence="4 5">9W16Y-2</strain>
    </source>
</reference>
<feature type="domain" description="Penicillin binding protein A dimerisation" evidence="3">
    <location>
        <begin position="52"/>
        <end position="134"/>
    </location>
</feature>
<name>A0A3L8PR08_9ACTN</name>
<dbReference type="EMBL" id="RDBF01000001">
    <property type="protein sequence ID" value="RLV57309.1"/>
    <property type="molecule type" value="Genomic_DNA"/>
</dbReference>
<dbReference type="Gene3D" id="3.90.1310.10">
    <property type="entry name" value="Penicillin-binding protein 2a (Domain 2)"/>
    <property type="match status" value="1"/>
</dbReference>
<dbReference type="SUPFAM" id="SSF56601">
    <property type="entry name" value="beta-lactamase/transpeptidase-like"/>
    <property type="match status" value="1"/>
</dbReference>
<organism evidence="4 5">
    <name type="scientific">Aeromicrobium phragmitis</name>
    <dbReference type="NCBI Taxonomy" id="2478914"/>
    <lineage>
        <taxon>Bacteria</taxon>
        <taxon>Bacillati</taxon>
        <taxon>Actinomycetota</taxon>
        <taxon>Actinomycetes</taxon>
        <taxon>Propionibacteriales</taxon>
        <taxon>Nocardioidaceae</taxon>
        <taxon>Aeromicrobium</taxon>
    </lineage>
</organism>